<keyword evidence="3" id="KW-1185">Reference proteome</keyword>
<comment type="caution">
    <text evidence="2">The sequence shown here is derived from an EMBL/GenBank/DDBJ whole genome shotgun (WGS) entry which is preliminary data.</text>
</comment>
<evidence type="ECO:0000313" key="2">
    <source>
        <dbReference type="EMBL" id="KAK9695881.1"/>
    </source>
</evidence>
<sequence length="143" mass="17082">MSDKKNKWVRKYLRQEELEDIIAHLSESEDDYDGTKESDEESDLYQEIRNSISAMPIEFEDGLVIEDNNIENNEEYLEEEEKEDQRTEEEVENEGSELAEASDNLQQMQRDPKKEAKELKERYKNILWRKRNLIKFATDAEES</sequence>
<dbReference type="Proteomes" id="UP001458880">
    <property type="component" value="Unassembled WGS sequence"/>
</dbReference>
<name>A0AAW1IZV3_POPJA</name>
<feature type="compositionally biased region" description="Acidic residues" evidence="1">
    <location>
        <begin position="70"/>
        <end position="97"/>
    </location>
</feature>
<reference evidence="2 3" key="1">
    <citation type="journal article" date="2024" name="BMC Genomics">
        <title>De novo assembly and annotation of Popillia japonica's genome with initial clues to its potential as an invasive pest.</title>
        <authorList>
            <person name="Cucini C."/>
            <person name="Boschi S."/>
            <person name="Funari R."/>
            <person name="Cardaioli E."/>
            <person name="Iannotti N."/>
            <person name="Marturano G."/>
            <person name="Paoli F."/>
            <person name="Bruttini M."/>
            <person name="Carapelli A."/>
            <person name="Frati F."/>
            <person name="Nardi F."/>
        </authorList>
    </citation>
    <scope>NUCLEOTIDE SEQUENCE [LARGE SCALE GENOMIC DNA]</scope>
    <source>
        <strain evidence="2">DMR45628</strain>
    </source>
</reference>
<dbReference type="EMBL" id="JASPKY010000468">
    <property type="protein sequence ID" value="KAK9695881.1"/>
    <property type="molecule type" value="Genomic_DNA"/>
</dbReference>
<dbReference type="AlphaFoldDB" id="A0AAW1IZV3"/>
<proteinExistence type="predicted"/>
<organism evidence="2 3">
    <name type="scientific">Popillia japonica</name>
    <name type="common">Japanese beetle</name>
    <dbReference type="NCBI Taxonomy" id="7064"/>
    <lineage>
        <taxon>Eukaryota</taxon>
        <taxon>Metazoa</taxon>
        <taxon>Ecdysozoa</taxon>
        <taxon>Arthropoda</taxon>
        <taxon>Hexapoda</taxon>
        <taxon>Insecta</taxon>
        <taxon>Pterygota</taxon>
        <taxon>Neoptera</taxon>
        <taxon>Endopterygota</taxon>
        <taxon>Coleoptera</taxon>
        <taxon>Polyphaga</taxon>
        <taxon>Scarabaeiformia</taxon>
        <taxon>Scarabaeidae</taxon>
        <taxon>Rutelinae</taxon>
        <taxon>Popillia</taxon>
    </lineage>
</organism>
<feature type="region of interest" description="Disordered" evidence="1">
    <location>
        <begin position="70"/>
        <end position="117"/>
    </location>
</feature>
<gene>
    <name evidence="2" type="ORF">QE152_g32270</name>
</gene>
<evidence type="ECO:0000256" key="1">
    <source>
        <dbReference type="SAM" id="MobiDB-lite"/>
    </source>
</evidence>
<evidence type="ECO:0000313" key="3">
    <source>
        <dbReference type="Proteomes" id="UP001458880"/>
    </source>
</evidence>
<protein>
    <submittedName>
        <fullName evidence="2">Uncharacterized protein</fullName>
    </submittedName>
</protein>
<accession>A0AAW1IZV3</accession>